<dbReference type="InterPro" id="IPR051052">
    <property type="entry name" value="Diverse_substrate_MTase"/>
</dbReference>
<accession>A0A1F4TL50</accession>
<dbReference type="AlphaFoldDB" id="A0A1F4TL50"/>
<comment type="similarity">
    <text evidence="3 9">Belongs to the methyltransferase superfamily.</text>
</comment>
<evidence type="ECO:0000256" key="7">
    <source>
        <dbReference type="ARBA" id="ARBA00022691"/>
    </source>
</evidence>
<evidence type="ECO:0000256" key="1">
    <source>
        <dbReference type="ARBA" id="ARBA00000852"/>
    </source>
</evidence>
<dbReference type="GO" id="GO:0008757">
    <property type="term" value="F:S-adenosylmethionine-dependent methyltransferase activity"/>
    <property type="evidence" value="ECO:0007669"/>
    <property type="project" value="InterPro"/>
</dbReference>
<dbReference type="GO" id="GO:0032259">
    <property type="term" value="P:methylation"/>
    <property type="evidence" value="ECO:0007669"/>
    <property type="project" value="UniProtKB-KW"/>
</dbReference>
<dbReference type="Pfam" id="PF08241">
    <property type="entry name" value="Methyltransf_11"/>
    <property type="match status" value="1"/>
</dbReference>
<comment type="pathway">
    <text evidence="2 9">Cofactor biosynthesis; biotin biosynthesis.</text>
</comment>
<feature type="domain" description="Methyltransferase type 11" evidence="10">
    <location>
        <begin position="43"/>
        <end position="137"/>
    </location>
</feature>
<keyword evidence="8 9" id="KW-0093">Biotin biosynthesis</keyword>
<name>A0A1F4TL50_UNCSA</name>
<dbReference type="UniPathway" id="UPA00078"/>
<dbReference type="SUPFAM" id="SSF53335">
    <property type="entry name" value="S-adenosyl-L-methionine-dependent methyltransferases"/>
    <property type="match status" value="1"/>
</dbReference>
<evidence type="ECO:0000256" key="2">
    <source>
        <dbReference type="ARBA" id="ARBA00004746"/>
    </source>
</evidence>
<evidence type="ECO:0000313" key="11">
    <source>
        <dbReference type="EMBL" id="OGC33435.1"/>
    </source>
</evidence>
<organism evidence="11 12">
    <name type="scientific">candidate division WOR-1 bacterium RIFOXYC2_FULL_41_25</name>
    <dbReference type="NCBI Taxonomy" id="1802586"/>
    <lineage>
        <taxon>Bacteria</taxon>
        <taxon>Bacillati</taxon>
        <taxon>Saganbacteria</taxon>
    </lineage>
</organism>
<comment type="caution">
    <text evidence="11">The sequence shown here is derived from an EMBL/GenBank/DDBJ whole genome shotgun (WGS) entry which is preliminary data.</text>
</comment>
<gene>
    <name evidence="9" type="primary">bioC</name>
    <name evidence="11" type="ORF">A2462_06755</name>
</gene>
<keyword evidence="7 9" id="KW-0949">S-adenosyl-L-methionine</keyword>
<dbReference type="PANTHER" id="PTHR44942">
    <property type="entry name" value="METHYLTRANSF_11 DOMAIN-CONTAINING PROTEIN"/>
    <property type="match status" value="1"/>
</dbReference>
<evidence type="ECO:0000256" key="4">
    <source>
        <dbReference type="ARBA" id="ARBA00012327"/>
    </source>
</evidence>
<evidence type="ECO:0000313" key="12">
    <source>
        <dbReference type="Proteomes" id="UP000177309"/>
    </source>
</evidence>
<dbReference type="CDD" id="cd02440">
    <property type="entry name" value="AdoMet_MTases"/>
    <property type="match status" value="1"/>
</dbReference>
<dbReference type="EC" id="2.1.1.197" evidence="4 9"/>
<dbReference type="InterPro" id="IPR011814">
    <property type="entry name" value="BioC"/>
</dbReference>
<protein>
    <recommendedName>
        <fullName evidence="4 9">Malonyl-[acyl-carrier protein] O-methyltransferase</fullName>
        <shortName evidence="9">Malonyl-ACP O-methyltransferase</shortName>
        <ecNumber evidence="4 9">2.1.1.197</ecNumber>
    </recommendedName>
    <alternativeName>
        <fullName evidence="9">Biotin synthesis protein BioC</fullName>
    </alternativeName>
</protein>
<proteinExistence type="inferred from homology"/>
<dbReference type="GO" id="GO:0102130">
    <property type="term" value="F:malonyl-CoA methyltransferase activity"/>
    <property type="evidence" value="ECO:0007669"/>
    <property type="project" value="UniProtKB-EC"/>
</dbReference>
<dbReference type="HAMAP" id="MF_00835">
    <property type="entry name" value="BioC"/>
    <property type="match status" value="1"/>
</dbReference>
<dbReference type="InterPro" id="IPR013216">
    <property type="entry name" value="Methyltransf_11"/>
</dbReference>
<keyword evidence="5 9" id="KW-0489">Methyltransferase</keyword>
<evidence type="ECO:0000256" key="8">
    <source>
        <dbReference type="ARBA" id="ARBA00022756"/>
    </source>
</evidence>
<dbReference type="PANTHER" id="PTHR44942:SF4">
    <property type="entry name" value="METHYLTRANSFERASE TYPE 11 DOMAIN-CONTAINING PROTEIN"/>
    <property type="match status" value="1"/>
</dbReference>
<dbReference type="Proteomes" id="UP000177309">
    <property type="component" value="Unassembled WGS sequence"/>
</dbReference>
<evidence type="ECO:0000259" key="10">
    <source>
        <dbReference type="Pfam" id="PF08241"/>
    </source>
</evidence>
<keyword evidence="6 9" id="KW-0808">Transferase</keyword>
<comment type="function">
    <text evidence="9">Converts the free carboxyl group of a malonyl-thioester to its methyl ester by transfer of a methyl group from S-adenosyl-L-methionine (SAM). It allows to synthesize pimeloyl-ACP via the fatty acid synthetic pathway.</text>
</comment>
<evidence type="ECO:0000256" key="9">
    <source>
        <dbReference type="HAMAP-Rule" id="MF_00835"/>
    </source>
</evidence>
<sequence length="246" mass="27711">MDKQKIKQSFSKSAVSYDQYADLQQEVLAKFFMSLPELSGKILDIGCGTGLLARLIAEKYHQTEVLGLDLAPGMIEVAKYSTSSQRIKFEVGDGEDLPLIDNIFNWVVSSLACQWMDLEKVFAEVSRVLKKEGRFYFATFGPETLKELKAVNWSINNFRSQQEIEELLARDFVEIKVEREIVAKNYQDVCSLLSSMKKIGSKSLKPLEQQGLMTKDKINSLLPSSAKGVVATYEILFVSCQKKGQV</sequence>
<dbReference type="EMBL" id="MEUI01000035">
    <property type="protein sequence ID" value="OGC33435.1"/>
    <property type="molecule type" value="Genomic_DNA"/>
</dbReference>
<dbReference type="GO" id="GO:0009102">
    <property type="term" value="P:biotin biosynthetic process"/>
    <property type="evidence" value="ECO:0007669"/>
    <property type="project" value="UniProtKB-UniRule"/>
</dbReference>
<evidence type="ECO:0000256" key="6">
    <source>
        <dbReference type="ARBA" id="ARBA00022679"/>
    </source>
</evidence>
<dbReference type="GO" id="GO:0010340">
    <property type="term" value="F:carboxyl-O-methyltransferase activity"/>
    <property type="evidence" value="ECO:0007669"/>
    <property type="project" value="UniProtKB-UniRule"/>
</dbReference>
<evidence type="ECO:0000256" key="3">
    <source>
        <dbReference type="ARBA" id="ARBA00008361"/>
    </source>
</evidence>
<comment type="catalytic activity">
    <reaction evidence="1 9">
        <text>malonyl-[ACP] + S-adenosyl-L-methionine = malonyl-[ACP] methyl ester + S-adenosyl-L-homocysteine</text>
        <dbReference type="Rhea" id="RHEA:17105"/>
        <dbReference type="Rhea" id="RHEA-COMP:9623"/>
        <dbReference type="Rhea" id="RHEA-COMP:9954"/>
        <dbReference type="ChEBI" id="CHEBI:57856"/>
        <dbReference type="ChEBI" id="CHEBI:59789"/>
        <dbReference type="ChEBI" id="CHEBI:78449"/>
        <dbReference type="ChEBI" id="CHEBI:78845"/>
        <dbReference type="EC" id="2.1.1.197"/>
    </reaction>
</comment>
<dbReference type="InterPro" id="IPR029063">
    <property type="entry name" value="SAM-dependent_MTases_sf"/>
</dbReference>
<reference evidence="11 12" key="1">
    <citation type="journal article" date="2016" name="Nat. Commun.">
        <title>Thousands of microbial genomes shed light on interconnected biogeochemical processes in an aquifer system.</title>
        <authorList>
            <person name="Anantharaman K."/>
            <person name="Brown C.T."/>
            <person name="Hug L.A."/>
            <person name="Sharon I."/>
            <person name="Castelle C.J."/>
            <person name="Probst A.J."/>
            <person name="Thomas B.C."/>
            <person name="Singh A."/>
            <person name="Wilkins M.J."/>
            <person name="Karaoz U."/>
            <person name="Brodie E.L."/>
            <person name="Williams K.H."/>
            <person name="Hubbard S.S."/>
            <person name="Banfield J.F."/>
        </authorList>
    </citation>
    <scope>NUCLEOTIDE SEQUENCE [LARGE SCALE GENOMIC DNA]</scope>
</reference>
<evidence type="ECO:0000256" key="5">
    <source>
        <dbReference type="ARBA" id="ARBA00022603"/>
    </source>
</evidence>
<dbReference type="Gene3D" id="3.40.50.150">
    <property type="entry name" value="Vaccinia Virus protein VP39"/>
    <property type="match status" value="1"/>
</dbReference>